<evidence type="ECO:0000313" key="2">
    <source>
        <dbReference type="Proteomes" id="UP000177117"/>
    </source>
</evidence>
<gene>
    <name evidence="1" type="ORF">A2650_00240</name>
</gene>
<evidence type="ECO:0000313" key="1">
    <source>
        <dbReference type="EMBL" id="OGM99846.1"/>
    </source>
</evidence>
<comment type="caution">
    <text evidence="1">The sequence shown here is derived from an EMBL/GenBank/DDBJ whole genome shotgun (WGS) entry which is preliminary data.</text>
</comment>
<accession>A0A1F8EG72</accession>
<organism evidence="1 2">
    <name type="scientific">Candidatus Yanofskybacteria bacterium RIFCSPHIGHO2_01_FULL_41_53</name>
    <dbReference type="NCBI Taxonomy" id="1802663"/>
    <lineage>
        <taxon>Bacteria</taxon>
        <taxon>Candidatus Yanofskyibacteriota</taxon>
    </lineage>
</organism>
<name>A0A1F8EG72_9BACT</name>
<sequence length="161" mass="18563">MGAKMYRAVLVLAVLLQIGCTESLTTEKILLYPGKSYDFKIMQQEYDKKGFIISEIKINGSNRSLIISEALTSEDISGINSRGLDEKSFDLVFKDRARLLFQLKCSIRSCRLYLYQSVKPFSNSTYHQWVLAYYVPSILKSQFDDWVSNILATQYNIYKLP</sequence>
<dbReference type="AlphaFoldDB" id="A0A1F8EG72"/>
<protein>
    <submittedName>
        <fullName evidence="1">Uncharacterized protein</fullName>
    </submittedName>
</protein>
<proteinExistence type="predicted"/>
<dbReference type="EMBL" id="MGJD01000034">
    <property type="protein sequence ID" value="OGM99846.1"/>
    <property type="molecule type" value="Genomic_DNA"/>
</dbReference>
<dbReference type="Proteomes" id="UP000177117">
    <property type="component" value="Unassembled WGS sequence"/>
</dbReference>
<reference evidence="1 2" key="1">
    <citation type="journal article" date="2016" name="Nat. Commun.">
        <title>Thousands of microbial genomes shed light on interconnected biogeochemical processes in an aquifer system.</title>
        <authorList>
            <person name="Anantharaman K."/>
            <person name="Brown C.T."/>
            <person name="Hug L.A."/>
            <person name="Sharon I."/>
            <person name="Castelle C.J."/>
            <person name="Probst A.J."/>
            <person name="Thomas B.C."/>
            <person name="Singh A."/>
            <person name="Wilkins M.J."/>
            <person name="Karaoz U."/>
            <person name="Brodie E.L."/>
            <person name="Williams K.H."/>
            <person name="Hubbard S.S."/>
            <person name="Banfield J.F."/>
        </authorList>
    </citation>
    <scope>NUCLEOTIDE SEQUENCE [LARGE SCALE GENOMIC DNA]</scope>
</reference>